<dbReference type="InterPro" id="IPR029479">
    <property type="entry name" value="Nitroreductase"/>
</dbReference>
<dbReference type="InterPro" id="IPR000415">
    <property type="entry name" value="Nitroreductase-like"/>
</dbReference>
<reference evidence="4 5" key="1">
    <citation type="submission" date="2013-08" db="EMBL/GenBank/DDBJ databases">
        <authorList>
            <person name="Huang J."/>
            <person name="Wang G."/>
        </authorList>
    </citation>
    <scope>NUCLEOTIDE SEQUENCE [LARGE SCALE GENOMIC DNA]</scope>
    <source>
        <strain evidence="4 5">BH030004</strain>
    </source>
</reference>
<dbReference type="AlphaFoldDB" id="A0A0A5FXU1"/>
<keyword evidence="2" id="KW-0560">Oxidoreductase</keyword>
<dbReference type="OrthoDB" id="9782629at2"/>
<keyword evidence="5" id="KW-1185">Reference proteome</keyword>
<dbReference type="eggNOG" id="COG0778">
    <property type="taxonomic scope" value="Bacteria"/>
</dbReference>
<dbReference type="Gene3D" id="3.40.109.10">
    <property type="entry name" value="NADH Oxidase"/>
    <property type="match status" value="1"/>
</dbReference>
<protein>
    <recommendedName>
        <fullName evidence="3">Nitroreductase domain-containing protein</fullName>
    </recommendedName>
</protein>
<evidence type="ECO:0000256" key="2">
    <source>
        <dbReference type="ARBA" id="ARBA00023002"/>
    </source>
</evidence>
<evidence type="ECO:0000313" key="4">
    <source>
        <dbReference type="EMBL" id="KGX83635.1"/>
    </source>
</evidence>
<accession>A0A0A5FXU1</accession>
<dbReference type="GO" id="GO:0016491">
    <property type="term" value="F:oxidoreductase activity"/>
    <property type="evidence" value="ECO:0007669"/>
    <property type="project" value="UniProtKB-KW"/>
</dbReference>
<evidence type="ECO:0000313" key="5">
    <source>
        <dbReference type="Proteomes" id="UP000030403"/>
    </source>
</evidence>
<evidence type="ECO:0000256" key="1">
    <source>
        <dbReference type="ARBA" id="ARBA00007118"/>
    </source>
</evidence>
<dbReference type="SUPFAM" id="SSF55469">
    <property type="entry name" value="FMN-dependent nitroreductase-like"/>
    <property type="match status" value="1"/>
</dbReference>
<dbReference type="PANTHER" id="PTHR43673:SF3">
    <property type="entry name" value="NAD(P)H NITROREDUCTASE YODC-RELATED"/>
    <property type="match status" value="1"/>
</dbReference>
<dbReference type="Proteomes" id="UP000030403">
    <property type="component" value="Unassembled WGS sequence"/>
</dbReference>
<gene>
    <name evidence="4" type="ORF">N783_01900</name>
</gene>
<name>A0A0A5FXU1_9BACI</name>
<dbReference type="Pfam" id="PF00881">
    <property type="entry name" value="Nitroreductase"/>
    <property type="match status" value="1"/>
</dbReference>
<organism evidence="4 5">
    <name type="scientific">Pontibacillus marinus BH030004 = DSM 16465</name>
    <dbReference type="NCBI Taxonomy" id="1385511"/>
    <lineage>
        <taxon>Bacteria</taxon>
        <taxon>Bacillati</taxon>
        <taxon>Bacillota</taxon>
        <taxon>Bacilli</taxon>
        <taxon>Bacillales</taxon>
        <taxon>Bacillaceae</taxon>
        <taxon>Pontibacillus</taxon>
    </lineage>
</organism>
<feature type="domain" description="Nitroreductase" evidence="3">
    <location>
        <begin position="26"/>
        <end position="186"/>
    </location>
</feature>
<sequence>MGLQLNEIDRFNLLKQLVNKPDVFQQYDPTVKVPREALEDLIDVAIQAPSSWEKQHWKFLIFEDPKVKEEHLYPIAGSQPYIRDASAVVAVLGDRQAYEHMKQVENSSNVYSLERIQGEQLPVPFVEQDNTKDLSTPPLAAIQFMMGAAARGYDTYPTLHFDSLQLAKTFNIPNQFVPVMLIAVGKRKESSGSTFSSGVINEWL</sequence>
<dbReference type="PANTHER" id="PTHR43673">
    <property type="entry name" value="NAD(P)H NITROREDUCTASE YDGI-RELATED"/>
    <property type="match status" value="1"/>
</dbReference>
<comment type="caution">
    <text evidence="4">The sequence shown here is derived from an EMBL/GenBank/DDBJ whole genome shotgun (WGS) entry which is preliminary data.</text>
</comment>
<comment type="similarity">
    <text evidence="1">Belongs to the nitroreductase family.</text>
</comment>
<evidence type="ECO:0000259" key="3">
    <source>
        <dbReference type="Pfam" id="PF00881"/>
    </source>
</evidence>
<dbReference type="EMBL" id="AVPF01000092">
    <property type="protein sequence ID" value="KGX83635.1"/>
    <property type="molecule type" value="Genomic_DNA"/>
</dbReference>
<proteinExistence type="inferred from homology"/>
<dbReference type="STRING" id="1385511.GCA_000425225_02783"/>
<dbReference type="RefSeq" id="WP_051255080.1">
    <property type="nucleotide sequence ID" value="NZ_AULJ01000035.1"/>
</dbReference>